<dbReference type="AlphaFoldDB" id="A0A397J3Q1"/>
<reference evidence="2 3" key="1">
    <citation type="submission" date="2018-08" db="EMBL/GenBank/DDBJ databases">
        <title>Genome and evolution of the arbuscular mycorrhizal fungus Diversispora epigaea (formerly Glomus versiforme) and its bacterial endosymbionts.</title>
        <authorList>
            <person name="Sun X."/>
            <person name="Fei Z."/>
            <person name="Harrison M."/>
        </authorList>
    </citation>
    <scope>NUCLEOTIDE SEQUENCE [LARGE SCALE GENOMIC DNA]</scope>
    <source>
        <strain evidence="2 3">IT104</strain>
    </source>
</reference>
<sequence>MFSESKWQFYPNEVITYKGIEYCYNQYNSKYIILTITILTNKNTLIIKYPKLHINGKKKRKHWTVLVEDKNNKPHPRVKSKSKYFNNEQLNSGTSSFVSIVNPSKKKRTITIENFVDRITEEEEQGKLEFIYEDSVELFVELVKFRNKNSPYNNAISWVHLFHHYGGNSKLQHMSIKVLSITTSSAAVERNFSTFGFIYSKIRNRLHKELFVELVKFRNKNSSYIMMEIQHMAITTSSAAQNLHNNREKLVYIFANLKINDSKRLNKLNNINNDDRINNENNKDIEEDIDTDNEINGENNFNNNILQDFDIISENIDLL</sequence>
<dbReference type="OrthoDB" id="2438128at2759"/>
<dbReference type="Pfam" id="PF05699">
    <property type="entry name" value="Dimer_Tnp_hAT"/>
    <property type="match status" value="1"/>
</dbReference>
<evidence type="ECO:0000259" key="1">
    <source>
        <dbReference type="Pfam" id="PF05699"/>
    </source>
</evidence>
<evidence type="ECO:0000313" key="3">
    <source>
        <dbReference type="Proteomes" id="UP000266861"/>
    </source>
</evidence>
<comment type="caution">
    <text evidence="2">The sequence shown here is derived from an EMBL/GenBank/DDBJ whole genome shotgun (WGS) entry which is preliminary data.</text>
</comment>
<protein>
    <recommendedName>
        <fullName evidence="1">HAT C-terminal dimerisation domain-containing protein</fullName>
    </recommendedName>
</protein>
<dbReference type="InterPro" id="IPR012337">
    <property type="entry name" value="RNaseH-like_sf"/>
</dbReference>
<organism evidence="2 3">
    <name type="scientific">Diversispora epigaea</name>
    <dbReference type="NCBI Taxonomy" id="1348612"/>
    <lineage>
        <taxon>Eukaryota</taxon>
        <taxon>Fungi</taxon>
        <taxon>Fungi incertae sedis</taxon>
        <taxon>Mucoromycota</taxon>
        <taxon>Glomeromycotina</taxon>
        <taxon>Glomeromycetes</taxon>
        <taxon>Diversisporales</taxon>
        <taxon>Diversisporaceae</taxon>
        <taxon>Diversispora</taxon>
    </lineage>
</organism>
<gene>
    <name evidence="2" type="ORF">Glove_144g116</name>
</gene>
<name>A0A397J3Q1_9GLOM</name>
<keyword evidence="3" id="KW-1185">Reference proteome</keyword>
<dbReference type="SUPFAM" id="SSF53098">
    <property type="entry name" value="Ribonuclease H-like"/>
    <property type="match status" value="1"/>
</dbReference>
<evidence type="ECO:0000313" key="2">
    <source>
        <dbReference type="EMBL" id="RHZ79510.1"/>
    </source>
</evidence>
<dbReference type="InterPro" id="IPR008906">
    <property type="entry name" value="HATC_C_dom"/>
</dbReference>
<dbReference type="GO" id="GO:0046983">
    <property type="term" value="F:protein dimerization activity"/>
    <property type="evidence" value="ECO:0007669"/>
    <property type="project" value="InterPro"/>
</dbReference>
<proteinExistence type="predicted"/>
<accession>A0A397J3Q1</accession>
<dbReference type="Proteomes" id="UP000266861">
    <property type="component" value="Unassembled WGS sequence"/>
</dbReference>
<dbReference type="EMBL" id="PQFF01000135">
    <property type="protein sequence ID" value="RHZ79510.1"/>
    <property type="molecule type" value="Genomic_DNA"/>
</dbReference>
<feature type="domain" description="HAT C-terminal dimerisation" evidence="1">
    <location>
        <begin position="171"/>
        <end position="209"/>
    </location>
</feature>